<evidence type="ECO:0000313" key="2">
    <source>
        <dbReference type="EMBL" id="SHF65315.1"/>
    </source>
</evidence>
<dbReference type="InterPro" id="IPR008173">
    <property type="entry name" value="Adenylyl_cyclase_CyaB"/>
</dbReference>
<dbReference type="InterPro" id="IPR033469">
    <property type="entry name" value="CYTH-like_dom_sf"/>
</dbReference>
<evidence type="ECO:0000259" key="1">
    <source>
        <dbReference type="PROSITE" id="PS51707"/>
    </source>
</evidence>
<proteinExistence type="predicted"/>
<dbReference type="SUPFAM" id="SSF55154">
    <property type="entry name" value="CYTH-like phosphatases"/>
    <property type="match status" value="1"/>
</dbReference>
<evidence type="ECO:0000313" key="3">
    <source>
        <dbReference type="Proteomes" id="UP000184501"/>
    </source>
</evidence>
<reference evidence="2" key="1">
    <citation type="submission" date="2016-11" db="EMBL/GenBank/DDBJ databases">
        <authorList>
            <person name="Jaros S."/>
            <person name="Januszkiewicz K."/>
            <person name="Wedrychowicz H."/>
        </authorList>
    </citation>
    <scope>NUCLEOTIDE SEQUENCE [LARGE SCALE GENOMIC DNA]</scope>
    <source>
        <strain evidence="2">DSM 44523</strain>
    </source>
</reference>
<dbReference type="CDD" id="cd07890">
    <property type="entry name" value="CYTH-like_AC_IV-like"/>
    <property type="match status" value="1"/>
</dbReference>
<sequence length="194" mass="21432">MALFEVERKRRLPSVTEAAALTDRLLELGHHQRAQHTETDTYYSRPDVDYLTTVECLRVRQRGSFAEITYKPASTTDTHRAGDMIVKQETNVLLADARQANAARQLLAAVGMIEVAVVEKTRTAYTNPQRDQITVALDTITNLGTFVEVEITATDSDQAAVLLAEVEAALGITGYPVVALPYRDLVRQDEGVTT</sequence>
<keyword evidence="3" id="KW-1185">Reference proteome</keyword>
<dbReference type="SMART" id="SM01118">
    <property type="entry name" value="CYTH"/>
    <property type="match status" value="1"/>
</dbReference>
<dbReference type="Proteomes" id="UP000184501">
    <property type="component" value="Unassembled WGS sequence"/>
</dbReference>
<name>A0A1M5DEH0_STRHI</name>
<dbReference type="AlphaFoldDB" id="A0A1M5DEH0"/>
<dbReference type="RefSeq" id="WP_073483454.1">
    <property type="nucleotide sequence ID" value="NZ_FQVN01000004.1"/>
</dbReference>
<dbReference type="InterPro" id="IPR023577">
    <property type="entry name" value="CYTH_domain"/>
</dbReference>
<dbReference type="STRING" id="2017.SAMN05444320_104420"/>
<dbReference type="PANTHER" id="PTHR21028:SF2">
    <property type="entry name" value="CYTH DOMAIN-CONTAINING PROTEIN"/>
    <property type="match status" value="1"/>
</dbReference>
<accession>A0A1M5DEH0</accession>
<dbReference type="NCBIfam" id="TIGR00318">
    <property type="entry name" value="cyaB"/>
    <property type="match status" value="1"/>
</dbReference>
<dbReference type="Pfam" id="PF01928">
    <property type="entry name" value="CYTH"/>
    <property type="match status" value="1"/>
</dbReference>
<dbReference type="EMBL" id="FQVN01000004">
    <property type="protein sequence ID" value="SHF65315.1"/>
    <property type="molecule type" value="Genomic_DNA"/>
</dbReference>
<dbReference type="OrthoDB" id="9781176at2"/>
<dbReference type="PROSITE" id="PS51707">
    <property type="entry name" value="CYTH"/>
    <property type="match status" value="1"/>
</dbReference>
<organism evidence="2 3">
    <name type="scientific">Streptoalloteichus hindustanus</name>
    <dbReference type="NCBI Taxonomy" id="2017"/>
    <lineage>
        <taxon>Bacteria</taxon>
        <taxon>Bacillati</taxon>
        <taxon>Actinomycetota</taxon>
        <taxon>Actinomycetes</taxon>
        <taxon>Pseudonocardiales</taxon>
        <taxon>Pseudonocardiaceae</taxon>
        <taxon>Streptoalloteichus</taxon>
    </lineage>
</organism>
<dbReference type="Gene3D" id="2.40.320.10">
    <property type="entry name" value="Hypothetical Protein Pfu-838710-001"/>
    <property type="match status" value="1"/>
</dbReference>
<dbReference type="PANTHER" id="PTHR21028">
    <property type="entry name" value="SI:CH211-156B7.4"/>
    <property type="match status" value="1"/>
</dbReference>
<gene>
    <name evidence="2" type="ORF">SAMN05444320_104420</name>
</gene>
<protein>
    <submittedName>
        <fullName evidence="2">Adenylate cyclase, class 2</fullName>
    </submittedName>
</protein>
<feature type="domain" description="CYTH" evidence="1">
    <location>
        <begin position="3"/>
        <end position="188"/>
    </location>
</feature>